<evidence type="ECO:0000259" key="2">
    <source>
        <dbReference type="Pfam" id="PF13843"/>
    </source>
</evidence>
<dbReference type="InterPro" id="IPR029526">
    <property type="entry name" value="PGBD"/>
</dbReference>
<name>A0A6J2Y3Z9_SITOR</name>
<evidence type="ECO:0000256" key="1">
    <source>
        <dbReference type="SAM" id="MobiDB-lite"/>
    </source>
</evidence>
<dbReference type="GeneID" id="115883741"/>
<reference evidence="4" key="1">
    <citation type="submission" date="2025-08" db="UniProtKB">
        <authorList>
            <consortium name="RefSeq"/>
        </authorList>
    </citation>
    <scope>IDENTIFICATION</scope>
    <source>
        <tissue evidence="4">Gonads</tissue>
    </source>
</reference>
<accession>A0A6J2Y3Z9</accession>
<feature type="compositionally biased region" description="Acidic residues" evidence="1">
    <location>
        <begin position="22"/>
        <end position="37"/>
    </location>
</feature>
<dbReference type="Proteomes" id="UP000504635">
    <property type="component" value="Unplaced"/>
</dbReference>
<feature type="compositionally biased region" description="Acidic residues" evidence="1">
    <location>
        <begin position="45"/>
        <end position="59"/>
    </location>
</feature>
<dbReference type="RefSeq" id="XP_030758011.1">
    <property type="nucleotide sequence ID" value="XM_030902151.1"/>
</dbReference>
<dbReference type="Pfam" id="PF13843">
    <property type="entry name" value="DDE_Tnp_1_7"/>
    <property type="match status" value="1"/>
</dbReference>
<dbReference type="AlphaFoldDB" id="A0A6J2Y3Z9"/>
<dbReference type="InParanoid" id="A0A6J2Y3Z9"/>
<feature type="domain" description="PiggyBac transposable element-derived protein" evidence="2">
    <location>
        <begin position="82"/>
        <end position="370"/>
    </location>
</feature>
<keyword evidence="3" id="KW-1185">Reference proteome</keyword>
<dbReference type="PANTHER" id="PTHR46599:SF6">
    <property type="entry name" value="DUAL SPECIFICITY PHOSPHATASE 26"/>
    <property type="match status" value="1"/>
</dbReference>
<proteinExistence type="predicted"/>
<organism evidence="3 4">
    <name type="scientific">Sitophilus oryzae</name>
    <name type="common">Rice weevil</name>
    <name type="synonym">Curculio oryzae</name>
    <dbReference type="NCBI Taxonomy" id="7048"/>
    <lineage>
        <taxon>Eukaryota</taxon>
        <taxon>Metazoa</taxon>
        <taxon>Ecdysozoa</taxon>
        <taxon>Arthropoda</taxon>
        <taxon>Hexapoda</taxon>
        <taxon>Insecta</taxon>
        <taxon>Pterygota</taxon>
        <taxon>Neoptera</taxon>
        <taxon>Endopterygota</taxon>
        <taxon>Coleoptera</taxon>
        <taxon>Polyphaga</taxon>
        <taxon>Cucujiformia</taxon>
        <taxon>Curculionidae</taxon>
        <taxon>Dryophthorinae</taxon>
        <taxon>Sitophilus</taxon>
    </lineage>
</organism>
<evidence type="ECO:0000313" key="3">
    <source>
        <dbReference type="Proteomes" id="UP000504635"/>
    </source>
</evidence>
<gene>
    <name evidence="4" type="primary">LOC115883741</name>
</gene>
<protein>
    <submittedName>
        <fullName evidence="4">Uncharacterized protein LOC115883741</fullName>
    </submittedName>
</protein>
<dbReference type="PANTHER" id="PTHR46599">
    <property type="entry name" value="PIGGYBAC TRANSPOSABLE ELEMENT-DERIVED PROTEIN 4"/>
    <property type="match status" value="1"/>
</dbReference>
<feature type="region of interest" description="Disordered" evidence="1">
    <location>
        <begin position="22"/>
        <end position="61"/>
    </location>
</feature>
<dbReference type="OrthoDB" id="6077919at2759"/>
<sequence length="372" mass="42487">MDNWEKEQEKLRLLWETVDVVDGPDDEEEELASEEDVLETRSIDSDSEQDADENCEEENGPPAKIFRTPCFVGKDGTTWPLFGLLYLAGTLKSSRLNTKEIWDKKGTGVERFWVTISEQRFRFLLNCLRFEDLSTRNERKELDKLAPIGETFDCFVQNCKNAYCIGANATIDEKLEAFRGRCGFKQYIPSKPNKYGIKIFALVDASTTYCTNLEVYVGQQPEGPYKVKNDAFSIVSRLVEPISGLNRNLTCDNWFTSIALINSLLQEHKITFVGTLKKNKRELPPEFVNTRNRPECTSVFGFQENITIVSYVPKKNKNVILASSLHHDDSIDKSTAAKFKPEIITYYNQTKGGVDNFDKLSATFDVARNTRR</sequence>
<dbReference type="KEGG" id="soy:115883741"/>
<evidence type="ECO:0000313" key="4">
    <source>
        <dbReference type="RefSeq" id="XP_030758011.1"/>
    </source>
</evidence>